<dbReference type="PATRIC" id="fig|270351.10.peg.4071"/>
<dbReference type="Proteomes" id="UP000061432">
    <property type="component" value="Chromosome"/>
</dbReference>
<evidence type="ECO:0000313" key="2">
    <source>
        <dbReference type="EMBL" id="BAQ47239.1"/>
    </source>
</evidence>
<gene>
    <name evidence="2" type="ORF">Maq22A_c21020</name>
</gene>
<reference evidence="2 3" key="1">
    <citation type="journal article" date="2015" name="Genome Announc.">
        <title>Complete Genome Sequence of Methylobacterium aquaticum Strain 22A, Isolated from Racomitrium japonicum Moss.</title>
        <authorList>
            <person name="Tani A."/>
            <person name="Ogura Y."/>
            <person name="Hayashi T."/>
            <person name="Kimbara K."/>
        </authorList>
    </citation>
    <scope>NUCLEOTIDE SEQUENCE [LARGE SCALE GENOMIC DNA]</scope>
    <source>
        <strain evidence="2 3">MA-22A</strain>
    </source>
</reference>
<feature type="compositionally biased region" description="Low complexity" evidence="1">
    <location>
        <begin position="345"/>
        <end position="363"/>
    </location>
</feature>
<accession>A0A0C6FPN8</accession>
<evidence type="ECO:0000256" key="1">
    <source>
        <dbReference type="SAM" id="MobiDB-lite"/>
    </source>
</evidence>
<evidence type="ECO:0008006" key="4">
    <source>
        <dbReference type="Google" id="ProtNLM"/>
    </source>
</evidence>
<evidence type="ECO:0000313" key="3">
    <source>
        <dbReference type="Proteomes" id="UP000061432"/>
    </source>
</evidence>
<dbReference type="EMBL" id="AP014704">
    <property type="protein sequence ID" value="BAQ47239.1"/>
    <property type="molecule type" value="Genomic_DNA"/>
</dbReference>
<feature type="region of interest" description="Disordered" evidence="1">
    <location>
        <begin position="328"/>
        <end position="372"/>
    </location>
</feature>
<dbReference type="InterPro" id="IPR019285">
    <property type="entry name" value="DUF2336"/>
</dbReference>
<dbReference type="AlphaFoldDB" id="A0A0C6FPN8"/>
<dbReference type="STRING" id="270351.Maq22A_c21020"/>
<dbReference type="Pfam" id="PF10098">
    <property type="entry name" value="DUF2336"/>
    <property type="match status" value="1"/>
</dbReference>
<reference evidence="3" key="2">
    <citation type="submission" date="2015-01" db="EMBL/GenBank/DDBJ databases">
        <title>Complete genome sequence of Methylobacterium aquaticum strain 22A.</title>
        <authorList>
            <person name="Tani A."/>
            <person name="Ogura Y."/>
            <person name="Hayashi T."/>
        </authorList>
    </citation>
    <scope>NUCLEOTIDE SEQUENCE [LARGE SCALE GENOMIC DNA]</scope>
    <source>
        <strain evidence="3">MA-22A</strain>
    </source>
</reference>
<dbReference type="KEGG" id="maqu:Maq22A_c21020"/>
<sequence>MARSAADAPPDLSGLLDLARDRRLDMKPVLLRVQTDLFRAAPVRDVATIRAFEALACGLIPTVDAATAEIVAQKLAPLPDTPQSVLALLAAQGGGARDAVLAGSPVLTTALLEAAGSGPGLDAVLARRPDLGRALVEDLSLRGDPEVDLSLAGNPGAPLAGPALERLVERARRRPDLAALLLTRDDLPAVDLAPLYLQAEPERRTAIRQGVAARAALRPQGRAGMRAAGAALTAFAGRGEPERFEAALGEALGMPGACFRATEPERRDLLALALRAADLAEEEAVFIFLRLDPSIARSVDAVFGLTRLFRSMDAATARDLVASILGGEPTARSATPDQHRPAHGPASPRLRPAATAAPALRPTLPERTRKTR</sequence>
<protein>
    <recommendedName>
        <fullName evidence="4">DUF2336 domain-containing protein</fullName>
    </recommendedName>
</protein>
<organism evidence="2 3">
    <name type="scientific">Methylobacterium aquaticum</name>
    <dbReference type="NCBI Taxonomy" id="270351"/>
    <lineage>
        <taxon>Bacteria</taxon>
        <taxon>Pseudomonadati</taxon>
        <taxon>Pseudomonadota</taxon>
        <taxon>Alphaproteobacteria</taxon>
        <taxon>Hyphomicrobiales</taxon>
        <taxon>Methylobacteriaceae</taxon>
        <taxon>Methylobacterium</taxon>
    </lineage>
</organism>
<proteinExistence type="predicted"/>
<dbReference type="OrthoDB" id="8455292at2"/>
<name>A0A0C6FPN8_9HYPH</name>
<dbReference type="RefSeq" id="WP_060848226.1">
    <property type="nucleotide sequence ID" value="NZ_AP014704.1"/>
</dbReference>